<keyword evidence="4" id="KW-1185">Reference proteome</keyword>
<dbReference type="Gene3D" id="3.30.300.30">
    <property type="match status" value="1"/>
</dbReference>
<dbReference type="Pfam" id="PF13193">
    <property type="entry name" value="AMP-binding_C"/>
    <property type="match status" value="1"/>
</dbReference>
<dbReference type="InterPro" id="IPR000873">
    <property type="entry name" value="AMP-dep_synth/lig_dom"/>
</dbReference>
<dbReference type="SUPFAM" id="SSF56801">
    <property type="entry name" value="Acetyl-CoA synthetase-like"/>
    <property type="match status" value="1"/>
</dbReference>
<name>A0A7W9GC05_9ACTN</name>
<dbReference type="PANTHER" id="PTHR43201:SF32">
    <property type="entry name" value="2-SUCCINYLBENZOATE--COA LIGASE, CHLOROPLASTIC_PEROXISOMAL"/>
    <property type="match status" value="1"/>
</dbReference>
<evidence type="ECO:0000313" key="4">
    <source>
        <dbReference type="Proteomes" id="UP000579153"/>
    </source>
</evidence>
<dbReference type="AlphaFoldDB" id="A0A7W9GC05"/>
<reference evidence="3 4" key="1">
    <citation type="submission" date="2020-08" db="EMBL/GenBank/DDBJ databases">
        <title>Sequencing the genomes of 1000 actinobacteria strains.</title>
        <authorList>
            <person name="Klenk H.-P."/>
        </authorList>
    </citation>
    <scope>NUCLEOTIDE SEQUENCE [LARGE SCALE GENOMIC DNA]</scope>
    <source>
        <strain evidence="3 4">DSM 45507</strain>
    </source>
</reference>
<evidence type="ECO:0000259" key="2">
    <source>
        <dbReference type="Pfam" id="PF13193"/>
    </source>
</evidence>
<dbReference type="InterPro" id="IPR042099">
    <property type="entry name" value="ANL_N_sf"/>
</dbReference>
<accession>A0A7W9GC05</accession>
<dbReference type="Gene3D" id="3.40.50.12780">
    <property type="entry name" value="N-terminal domain of ligase-like"/>
    <property type="match status" value="1"/>
</dbReference>
<keyword evidence="3" id="KW-0436">Ligase</keyword>
<evidence type="ECO:0000259" key="1">
    <source>
        <dbReference type="Pfam" id="PF00501"/>
    </source>
</evidence>
<gene>
    <name evidence="3" type="ORF">HD596_007746</name>
</gene>
<protein>
    <submittedName>
        <fullName evidence="3">O-succinylbenzoic acid--CoA ligase</fullName>
        <ecNumber evidence="3">6.2.1.26</ecNumber>
    </submittedName>
</protein>
<feature type="domain" description="AMP-dependent synthetase/ligase" evidence="1">
    <location>
        <begin position="49"/>
        <end position="216"/>
    </location>
</feature>
<dbReference type="InterPro" id="IPR020845">
    <property type="entry name" value="AMP-binding_CS"/>
</dbReference>
<comment type="caution">
    <text evidence="3">The sequence shown here is derived from an EMBL/GenBank/DDBJ whole genome shotgun (WGS) entry which is preliminary data.</text>
</comment>
<dbReference type="PANTHER" id="PTHR43201">
    <property type="entry name" value="ACYL-COA SYNTHETASE"/>
    <property type="match status" value="1"/>
</dbReference>
<dbReference type="GO" id="GO:0008756">
    <property type="term" value="F:o-succinylbenzoate-CoA ligase activity"/>
    <property type="evidence" value="ECO:0007669"/>
    <property type="project" value="UniProtKB-EC"/>
</dbReference>
<dbReference type="EMBL" id="JACHMB010000001">
    <property type="protein sequence ID" value="MBB5780990.1"/>
    <property type="molecule type" value="Genomic_DNA"/>
</dbReference>
<evidence type="ECO:0000313" key="3">
    <source>
        <dbReference type="EMBL" id="MBB5780990.1"/>
    </source>
</evidence>
<sequence length="366" mass="37883">MQPPGPALYTAIRDALSGAGPAVLPLAPGQSEAAVAALRPTHVDGEPRSDGEGVPSGVAVVIATSGSTGAPKGVLLSATALRASAAASLRRVAAAKGERWLCCLPVAHIAGLQVLVRALLSESEPIIHARFDPHEVLGSGADHVSLVPTQLHRLVELGADLSGFRTILLGGAAPRPGLLERARDLGARIVTTYGMSETCGGCVYDGRPLDNVEVKIGEDGLIRIAGAVLFSGYRFGSADPFDGDWFRTSDLGDMAGGRLRVLGRADDVINTGGEKVVAAAVAQVLGTHPEVADVAVIGTPDAEWGELVTAIVVPANPDTPLTLPQLRAFCRDRLPPHAAPRSLRLVSQLPLLPNGKTDFVRLRAGT</sequence>
<dbReference type="Pfam" id="PF00501">
    <property type="entry name" value="AMP-binding"/>
    <property type="match status" value="1"/>
</dbReference>
<dbReference type="EC" id="6.2.1.26" evidence="3"/>
<feature type="domain" description="AMP-binding enzyme C-terminal" evidence="2">
    <location>
        <begin position="281"/>
        <end position="356"/>
    </location>
</feature>
<dbReference type="Proteomes" id="UP000579153">
    <property type="component" value="Unassembled WGS sequence"/>
</dbReference>
<dbReference type="GO" id="GO:0006631">
    <property type="term" value="P:fatty acid metabolic process"/>
    <property type="evidence" value="ECO:0007669"/>
    <property type="project" value="TreeGrafter"/>
</dbReference>
<proteinExistence type="predicted"/>
<dbReference type="InterPro" id="IPR045851">
    <property type="entry name" value="AMP-bd_C_sf"/>
</dbReference>
<organism evidence="3 4">
    <name type="scientific">Nonomuraea jabiensis</name>
    <dbReference type="NCBI Taxonomy" id="882448"/>
    <lineage>
        <taxon>Bacteria</taxon>
        <taxon>Bacillati</taxon>
        <taxon>Actinomycetota</taxon>
        <taxon>Actinomycetes</taxon>
        <taxon>Streptosporangiales</taxon>
        <taxon>Streptosporangiaceae</taxon>
        <taxon>Nonomuraea</taxon>
    </lineage>
</organism>
<dbReference type="PROSITE" id="PS00455">
    <property type="entry name" value="AMP_BINDING"/>
    <property type="match status" value="1"/>
</dbReference>
<dbReference type="InterPro" id="IPR025110">
    <property type="entry name" value="AMP-bd_C"/>
</dbReference>
<dbReference type="GO" id="GO:0031956">
    <property type="term" value="F:medium-chain fatty acid-CoA ligase activity"/>
    <property type="evidence" value="ECO:0007669"/>
    <property type="project" value="TreeGrafter"/>
</dbReference>